<protein>
    <recommendedName>
        <fullName evidence="2">Endonuclease NucS C-terminal domain-containing protein</fullName>
    </recommendedName>
</protein>
<proteinExistence type="predicted"/>
<gene>
    <name evidence="3" type="ORF">S01H1_38088</name>
</gene>
<dbReference type="GO" id="GO:0003677">
    <property type="term" value="F:DNA binding"/>
    <property type="evidence" value="ECO:0007669"/>
    <property type="project" value="UniProtKB-KW"/>
</dbReference>
<organism evidence="3">
    <name type="scientific">marine sediment metagenome</name>
    <dbReference type="NCBI Taxonomy" id="412755"/>
    <lineage>
        <taxon>unclassified sequences</taxon>
        <taxon>metagenomes</taxon>
        <taxon>ecological metagenomes</taxon>
    </lineage>
</organism>
<dbReference type="InterPro" id="IPR002793">
    <property type="entry name" value="Endonuclease_NucS"/>
</dbReference>
<dbReference type="GO" id="GO:0004519">
    <property type="term" value="F:endonuclease activity"/>
    <property type="evidence" value="ECO:0007669"/>
    <property type="project" value="InterPro"/>
</dbReference>
<dbReference type="Gene3D" id="3.40.1350.10">
    <property type="match status" value="1"/>
</dbReference>
<dbReference type="InterPro" id="IPR048301">
    <property type="entry name" value="NucS_C"/>
</dbReference>
<evidence type="ECO:0000259" key="2">
    <source>
        <dbReference type="Pfam" id="PF01939"/>
    </source>
</evidence>
<name>X0VNW3_9ZZZZ</name>
<dbReference type="AlphaFoldDB" id="X0VNW3"/>
<keyword evidence="1" id="KW-0238">DNA-binding</keyword>
<dbReference type="InterPro" id="IPR011856">
    <property type="entry name" value="tRNA_endonuc-like_dom_sf"/>
</dbReference>
<evidence type="ECO:0000313" key="3">
    <source>
        <dbReference type="EMBL" id="GAG02246.1"/>
    </source>
</evidence>
<dbReference type="EMBL" id="BARS01023950">
    <property type="protein sequence ID" value="GAG02246.1"/>
    <property type="molecule type" value="Genomic_DNA"/>
</dbReference>
<feature type="domain" description="Endonuclease NucS C-terminal" evidence="2">
    <location>
        <begin position="69"/>
        <end position="151"/>
    </location>
</feature>
<reference evidence="3" key="1">
    <citation type="journal article" date="2014" name="Front. Microbiol.">
        <title>High frequency of phylogenetically diverse reductive dehalogenase-homologous genes in deep subseafloor sedimentary metagenomes.</title>
        <authorList>
            <person name="Kawai M."/>
            <person name="Futagami T."/>
            <person name="Toyoda A."/>
            <person name="Takaki Y."/>
            <person name="Nishi S."/>
            <person name="Hori S."/>
            <person name="Arai W."/>
            <person name="Tsubouchi T."/>
            <person name="Morono Y."/>
            <person name="Uchiyama I."/>
            <person name="Ito T."/>
            <person name="Fujiyama A."/>
            <person name="Inagaki F."/>
            <person name="Takami H."/>
        </authorList>
    </citation>
    <scope>NUCLEOTIDE SEQUENCE</scope>
    <source>
        <strain evidence="3">Expedition CK06-06</strain>
    </source>
</reference>
<feature type="non-terminal residue" evidence="3">
    <location>
        <position position="1"/>
    </location>
</feature>
<dbReference type="Pfam" id="PF01939">
    <property type="entry name" value="NucS_C"/>
    <property type="match status" value="1"/>
</dbReference>
<dbReference type="PANTHER" id="PTHR38814:SF1">
    <property type="entry name" value="ENDONUCLEASE NUCS"/>
    <property type="match status" value="1"/>
</dbReference>
<sequence>LKRFNITDTSKYLERTLDYLRDFIIFEEIKKTLLLEKYTSANNLIWFARKIAEEGPSETLKEYGSISLETDLREYLADRPSLIEKGLKLVEKEYDTKEAGKIDLLCKDPKGYSVVVELKKGRTSDSVVGQTQRYLGWIIKNQNKKARAIIIVNESNERLDLALVPVSDKIKLKYYKVRFEISNQT</sequence>
<dbReference type="CDD" id="cd22341">
    <property type="entry name" value="NucS-like"/>
    <property type="match status" value="1"/>
</dbReference>
<evidence type="ECO:0000256" key="1">
    <source>
        <dbReference type="ARBA" id="ARBA00023125"/>
    </source>
</evidence>
<accession>X0VNW3</accession>
<comment type="caution">
    <text evidence="3">The sequence shown here is derived from an EMBL/GenBank/DDBJ whole genome shotgun (WGS) entry which is preliminary data.</text>
</comment>
<dbReference type="PANTHER" id="PTHR38814">
    <property type="entry name" value="ENDONUCLEASE NUCS"/>
    <property type="match status" value="1"/>
</dbReference>